<dbReference type="InterPro" id="IPR016024">
    <property type="entry name" value="ARM-type_fold"/>
</dbReference>
<dbReference type="InterPro" id="IPR052441">
    <property type="entry name" value="Armadillo-Ser/Thr_Kinase"/>
</dbReference>
<dbReference type="InterPro" id="IPR011989">
    <property type="entry name" value="ARM-like"/>
</dbReference>
<evidence type="ECO:0000259" key="3">
    <source>
        <dbReference type="Pfam" id="PF14381"/>
    </source>
</evidence>
<dbReference type="AlphaFoldDB" id="A0A834IRB6"/>
<gene>
    <name evidence="4" type="ORF">GWI33_010142</name>
</gene>
<keyword evidence="5" id="KW-1185">Reference proteome</keyword>
<feature type="region of interest" description="Disordered" evidence="2">
    <location>
        <begin position="1"/>
        <end position="23"/>
    </location>
</feature>
<evidence type="ECO:0000313" key="5">
    <source>
        <dbReference type="Proteomes" id="UP000625711"/>
    </source>
</evidence>
<dbReference type="Gene3D" id="1.25.10.10">
    <property type="entry name" value="Leucine-rich Repeat Variant"/>
    <property type="match status" value="2"/>
</dbReference>
<dbReference type="PANTHER" id="PTHR46618">
    <property type="entry name" value="ARMADILLO REPEAT-CONTAINING PROTEIN 3"/>
    <property type="match status" value="1"/>
</dbReference>
<feature type="compositionally biased region" description="Basic and acidic residues" evidence="2">
    <location>
        <begin position="9"/>
        <end position="23"/>
    </location>
</feature>
<evidence type="ECO:0000313" key="4">
    <source>
        <dbReference type="EMBL" id="KAF7285722.1"/>
    </source>
</evidence>
<reference evidence="4" key="1">
    <citation type="submission" date="2020-08" db="EMBL/GenBank/DDBJ databases">
        <title>Genome sequencing and assembly of the red palm weevil Rhynchophorus ferrugineus.</title>
        <authorList>
            <person name="Dias G.B."/>
            <person name="Bergman C.M."/>
            <person name="Manee M."/>
        </authorList>
    </citation>
    <scope>NUCLEOTIDE SEQUENCE</scope>
    <source>
        <strain evidence="4">AA-2017</strain>
        <tissue evidence="4">Whole larva</tissue>
    </source>
</reference>
<sequence>MSKQTGKADQTEKNKSAKLDKAKQSDIKEKVYNTKQVETSITILESPETDVVLEALLFLSKYADISKNNPVYLTKKGLIEKLVKNMDKNICILRLSLRLLAELLGFDEGLYEIDQEMYDETFLRITDMYIEHKDVYIRQYCVEILSKVATIPRIIVLIFKTDLLNPVLENMKVSKNAIILYHTLLLFYRLMDIPSAVSQLSECKNFDPNIVIHHINNDDIKISNIVLDIIEKMSSYGLPFIQESFKNVRLVEKVLSIIMKEETVDQHDKALNILKNCLACEETNNYFVESVEFLDLCQWVKTCHPRYLIPLIEVFLILTSMNEMKQTLFDLSVEESILSFFRYSNKILINKVCQAVSNMTTHKYCCEHMLTPVVAATLVDILNRQADDDDSQNEVALRTIYDFMKRNCKALDIFFQKQFKSTLLNYFFTKSMILKEDSFQMILEILYKYLVHPILQKEFLSSDLYKELLKLFQQSSTAISNLCCEILTYLLMVEEFRKSFLDNGGIRIFLDKVGNCEEVKLVTEMLYFVYSSLVYDDIAMAFLHGGLVSCLRDMGDYLISKIPLIKKVLLLAFNYYLPIKFFDSGRLEVIDKLPNKFYLIHGPWNGPFPFLDILERMFVSPYQTIYLVDFSYEVDQNASSVNSQSSLTLSRSLKSSDYSVTNINSLDSLSIMLSASTPSVLDVNYGKISPDPFLPRYIYHIRKYEKFLGGSIQDRCKFLAEYVDTLLCGPRENLTLPQKIHEYKVHIECLKTKLGNNIIPIGYLRLGFHCERALLFKALADKVSIPCSLVKGNLKVYWNEVAAFEGVDTNEKVRFYVVDLIDNLGDLLLVGSREANKYCNLN</sequence>
<protein>
    <recommendedName>
        <fullName evidence="3">EDR1/CTR1/ARMC3-like peptidase-like domain-containing protein</fullName>
    </recommendedName>
</protein>
<dbReference type="SUPFAM" id="SSF48371">
    <property type="entry name" value="ARM repeat"/>
    <property type="match status" value="2"/>
</dbReference>
<dbReference type="PANTHER" id="PTHR46618:SF1">
    <property type="entry name" value="ARMADILLO REPEAT-CONTAINING PROTEIN 3"/>
    <property type="match status" value="1"/>
</dbReference>
<dbReference type="EMBL" id="JAACXV010000046">
    <property type="protein sequence ID" value="KAF7285722.1"/>
    <property type="molecule type" value="Genomic_DNA"/>
</dbReference>
<organism evidence="4 5">
    <name type="scientific">Rhynchophorus ferrugineus</name>
    <name type="common">Red palm weevil</name>
    <name type="synonym">Curculio ferrugineus</name>
    <dbReference type="NCBI Taxonomy" id="354439"/>
    <lineage>
        <taxon>Eukaryota</taxon>
        <taxon>Metazoa</taxon>
        <taxon>Ecdysozoa</taxon>
        <taxon>Arthropoda</taxon>
        <taxon>Hexapoda</taxon>
        <taxon>Insecta</taxon>
        <taxon>Pterygota</taxon>
        <taxon>Neoptera</taxon>
        <taxon>Endopterygota</taxon>
        <taxon>Coleoptera</taxon>
        <taxon>Polyphaga</taxon>
        <taxon>Cucujiformia</taxon>
        <taxon>Curculionidae</taxon>
        <taxon>Dryophthorinae</taxon>
        <taxon>Rhynchophorus</taxon>
    </lineage>
</organism>
<dbReference type="OrthoDB" id="7537227at2759"/>
<keyword evidence="1" id="KW-0677">Repeat</keyword>
<evidence type="ECO:0000256" key="2">
    <source>
        <dbReference type="SAM" id="MobiDB-lite"/>
    </source>
</evidence>
<dbReference type="InterPro" id="IPR055164">
    <property type="entry name" value="EDR1/CTR1/ARMC3-like_pept-like"/>
</dbReference>
<dbReference type="Pfam" id="PF14381">
    <property type="entry name" value="EDR1_CTR1_ARMC3_pept"/>
    <property type="match status" value="1"/>
</dbReference>
<dbReference type="Proteomes" id="UP000625711">
    <property type="component" value="Unassembled WGS sequence"/>
</dbReference>
<evidence type="ECO:0000256" key="1">
    <source>
        <dbReference type="ARBA" id="ARBA00022737"/>
    </source>
</evidence>
<accession>A0A834IRB6</accession>
<feature type="domain" description="EDR1/CTR1/ARMC3-like peptidase-like" evidence="3">
    <location>
        <begin position="713"/>
        <end position="827"/>
    </location>
</feature>
<comment type="caution">
    <text evidence="4">The sequence shown here is derived from an EMBL/GenBank/DDBJ whole genome shotgun (WGS) entry which is preliminary data.</text>
</comment>
<name>A0A834IRB6_RHYFE</name>
<proteinExistence type="predicted"/>